<dbReference type="InterPro" id="IPR036047">
    <property type="entry name" value="F-box-like_dom_sf"/>
</dbReference>
<comment type="caution">
    <text evidence="4">The sequence shown here is derived from an EMBL/GenBank/DDBJ whole genome shotgun (WGS) entry which is preliminary data.</text>
</comment>
<dbReference type="InterPro" id="IPR001810">
    <property type="entry name" value="F-box_dom"/>
</dbReference>
<name>A0A8T3D3J0_9TELE</name>
<dbReference type="OrthoDB" id="63265at2759"/>
<dbReference type="InterPro" id="IPR011047">
    <property type="entry name" value="Quinoprotein_ADH-like_sf"/>
</dbReference>
<dbReference type="InterPro" id="IPR052121">
    <property type="entry name" value="F-box_SCF_Substrate_Recog"/>
</dbReference>
<keyword evidence="5" id="KW-1185">Reference proteome</keyword>
<dbReference type="InterPro" id="IPR001680">
    <property type="entry name" value="WD40_rpt"/>
</dbReference>
<evidence type="ECO:0000259" key="3">
    <source>
        <dbReference type="Pfam" id="PF12937"/>
    </source>
</evidence>
<evidence type="ECO:0000313" key="5">
    <source>
        <dbReference type="Proteomes" id="UP000829720"/>
    </source>
</evidence>
<feature type="domain" description="F-box" evidence="3">
    <location>
        <begin position="12"/>
        <end position="51"/>
    </location>
</feature>
<dbReference type="InterPro" id="IPR015943">
    <property type="entry name" value="WD40/YVTN_repeat-like_dom_sf"/>
</dbReference>
<dbReference type="GO" id="GO:0005737">
    <property type="term" value="C:cytoplasm"/>
    <property type="evidence" value="ECO:0007669"/>
    <property type="project" value="TreeGrafter"/>
</dbReference>
<dbReference type="Proteomes" id="UP000829720">
    <property type="component" value="Unassembled WGS sequence"/>
</dbReference>
<sequence>MDFNSSCLSLDCLIHIFAFLEEDDLIRASGVCKVWHEAAETPWLWRQMCLQRWTFCNVTRTDCGKRTWKRYYQQRSKLESRMETGRSGADYTCKSLRGHSGSIIGLVYLVSNSDQNEVWNSAPVVCSASTDGTVRAWDAQQGVQLWATPAQAPFVTSQWILTWGSCSPVTSQGGSLPGRSCQDRKWPLSSRPPPDAGCWLTSTEGQSAVMVGTSGGWNQVVYDTFKIDPLIASPDKKWVFTATKENFDMSPKVFSSESLICPSEDGSPLCQSVPVSGCHAAAFMPSEPARIALIHSGEDWHSNTVSIFDISTKKSKYETGISVQQVESFQLATSRGSDVLLQTRGSDTLVVAMANTLRVYTSKGVMLASFEDHTQPIAALCVDSFRVVTASRDLSLRVLTWKKERDRGLTLQSKFHLLGGSHSMSRGFTKVACDYVSIVASVQAVDGNDVLKAYSFNS</sequence>
<accession>A0A8T3D3J0</accession>
<dbReference type="SUPFAM" id="SSF50998">
    <property type="entry name" value="Quinoprotein alcohol dehydrogenase-like"/>
    <property type="match status" value="1"/>
</dbReference>
<dbReference type="Pfam" id="PF00400">
    <property type="entry name" value="WD40"/>
    <property type="match status" value="1"/>
</dbReference>
<dbReference type="Pfam" id="PF12937">
    <property type="entry name" value="F-box-like"/>
    <property type="match status" value="1"/>
</dbReference>
<protein>
    <recommendedName>
        <fullName evidence="3">F-box domain-containing protein</fullName>
    </recommendedName>
</protein>
<dbReference type="Gene3D" id="1.20.1280.50">
    <property type="match status" value="1"/>
</dbReference>
<dbReference type="SMART" id="SM00320">
    <property type="entry name" value="WD40"/>
    <property type="match status" value="2"/>
</dbReference>
<keyword evidence="2" id="KW-0833">Ubl conjugation pathway</keyword>
<gene>
    <name evidence="4" type="ORF">AGOR_G00130860</name>
</gene>
<proteinExistence type="predicted"/>
<comment type="pathway">
    <text evidence="1">Protein modification; protein ubiquitination.</text>
</comment>
<organism evidence="4 5">
    <name type="scientific">Albula goreensis</name>
    <dbReference type="NCBI Taxonomy" id="1534307"/>
    <lineage>
        <taxon>Eukaryota</taxon>
        <taxon>Metazoa</taxon>
        <taxon>Chordata</taxon>
        <taxon>Craniata</taxon>
        <taxon>Vertebrata</taxon>
        <taxon>Euteleostomi</taxon>
        <taxon>Actinopterygii</taxon>
        <taxon>Neopterygii</taxon>
        <taxon>Teleostei</taxon>
        <taxon>Albuliformes</taxon>
        <taxon>Albulidae</taxon>
        <taxon>Albula</taxon>
    </lineage>
</organism>
<evidence type="ECO:0000256" key="2">
    <source>
        <dbReference type="ARBA" id="ARBA00022786"/>
    </source>
</evidence>
<reference evidence="4" key="1">
    <citation type="submission" date="2021-01" db="EMBL/GenBank/DDBJ databases">
        <authorList>
            <person name="Zahm M."/>
            <person name="Roques C."/>
            <person name="Cabau C."/>
            <person name="Klopp C."/>
            <person name="Donnadieu C."/>
            <person name="Jouanno E."/>
            <person name="Lampietro C."/>
            <person name="Louis A."/>
            <person name="Herpin A."/>
            <person name="Echchiki A."/>
            <person name="Berthelot C."/>
            <person name="Parey E."/>
            <person name="Roest-Crollius H."/>
            <person name="Braasch I."/>
            <person name="Postlethwait J."/>
            <person name="Bobe J."/>
            <person name="Montfort J."/>
            <person name="Bouchez O."/>
            <person name="Begum T."/>
            <person name="Mejri S."/>
            <person name="Adams A."/>
            <person name="Chen W.-J."/>
            <person name="Guiguen Y."/>
        </authorList>
    </citation>
    <scope>NUCLEOTIDE SEQUENCE</scope>
    <source>
        <tissue evidence="4">Blood</tissue>
    </source>
</reference>
<evidence type="ECO:0000256" key="1">
    <source>
        <dbReference type="ARBA" id="ARBA00004906"/>
    </source>
</evidence>
<dbReference type="AlphaFoldDB" id="A0A8T3D3J0"/>
<dbReference type="Gene3D" id="2.130.10.10">
    <property type="entry name" value="YVTN repeat-like/Quinoprotein amine dehydrogenase"/>
    <property type="match status" value="1"/>
</dbReference>
<dbReference type="SUPFAM" id="SSF81383">
    <property type="entry name" value="F-box domain"/>
    <property type="match status" value="1"/>
</dbReference>
<dbReference type="PANTHER" id="PTHR46550:SF2">
    <property type="entry name" value="EXPRESSED SEQUENCE C85627-RELATED"/>
    <property type="match status" value="1"/>
</dbReference>
<dbReference type="PANTHER" id="PTHR46550">
    <property type="entry name" value="F-BOX ONLY PROTEIN 3"/>
    <property type="match status" value="1"/>
</dbReference>
<evidence type="ECO:0000313" key="4">
    <source>
        <dbReference type="EMBL" id="KAI1892199.1"/>
    </source>
</evidence>
<dbReference type="EMBL" id="JAERUA010000012">
    <property type="protein sequence ID" value="KAI1892199.1"/>
    <property type="molecule type" value="Genomic_DNA"/>
</dbReference>